<dbReference type="OrthoDB" id="9802228at2"/>
<dbReference type="SUPFAM" id="SSF57884">
    <property type="entry name" value="Ada DNA repair protein, N-terminal domain (N-Ada 10)"/>
    <property type="match status" value="1"/>
</dbReference>
<dbReference type="GO" id="GO:0003677">
    <property type="term" value="F:DNA binding"/>
    <property type="evidence" value="ECO:0007669"/>
    <property type="project" value="InterPro"/>
</dbReference>
<dbReference type="GO" id="GO:0008168">
    <property type="term" value="F:methyltransferase activity"/>
    <property type="evidence" value="ECO:0007669"/>
    <property type="project" value="InterPro"/>
</dbReference>
<reference evidence="5" key="1">
    <citation type="submission" date="2017-11" db="EMBL/GenBank/DDBJ databases">
        <title>Complete Genome Sequence of Kyrpidia sp. Strain EA-1, a thermophilic, hydrogen-oxidizing Bacterium, isolated from the Azores.</title>
        <authorList>
            <person name="Reiner J.E."/>
            <person name="Lapp C.J."/>
            <person name="Bunk B."/>
            <person name="Gescher J."/>
        </authorList>
    </citation>
    <scope>NUCLEOTIDE SEQUENCE [LARGE SCALE GENOMIC DNA]</scope>
    <source>
        <strain evidence="5">EA-1</strain>
    </source>
</reference>
<proteinExistence type="predicted"/>
<sequence length="69" mass="7928">MTFRREHVRIFSSLQDALRAGFRPCRRAGPVTNPPSRIRLRARLLPSRPGCRGAPREQPSPRARGAYFR</sequence>
<dbReference type="Gene3D" id="3.40.10.10">
    <property type="entry name" value="DNA Methylphosphotriester Repair Domain"/>
    <property type="match status" value="1"/>
</dbReference>
<dbReference type="AlphaFoldDB" id="A0A2K8N8F8"/>
<dbReference type="GO" id="GO:0006355">
    <property type="term" value="P:regulation of DNA-templated transcription"/>
    <property type="evidence" value="ECO:0007669"/>
    <property type="project" value="InterPro"/>
</dbReference>
<feature type="region of interest" description="Disordered" evidence="2">
    <location>
        <begin position="46"/>
        <end position="69"/>
    </location>
</feature>
<organism evidence="4 5">
    <name type="scientific">Kyrpidia spormannii</name>
    <dbReference type="NCBI Taxonomy" id="2055160"/>
    <lineage>
        <taxon>Bacteria</taxon>
        <taxon>Bacillati</taxon>
        <taxon>Bacillota</taxon>
        <taxon>Bacilli</taxon>
        <taxon>Bacillales</taxon>
        <taxon>Alicyclobacillaceae</taxon>
        <taxon>Kyrpidia</taxon>
    </lineage>
</organism>
<dbReference type="GO" id="GO:0008270">
    <property type="term" value="F:zinc ion binding"/>
    <property type="evidence" value="ECO:0007669"/>
    <property type="project" value="InterPro"/>
</dbReference>
<dbReference type="Proteomes" id="UP000231932">
    <property type="component" value="Chromosome"/>
</dbReference>
<keyword evidence="1" id="KW-0010">Activator</keyword>
<dbReference type="EMBL" id="CP024955">
    <property type="protein sequence ID" value="ATY85614.1"/>
    <property type="molecule type" value="Genomic_DNA"/>
</dbReference>
<evidence type="ECO:0000313" key="4">
    <source>
        <dbReference type="EMBL" id="ATY85614.1"/>
    </source>
</evidence>
<dbReference type="GO" id="GO:0006281">
    <property type="term" value="P:DNA repair"/>
    <property type="evidence" value="ECO:0007669"/>
    <property type="project" value="InterPro"/>
</dbReference>
<name>A0A2K8N8F8_9BACL</name>
<evidence type="ECO:0000313" key="5">
    <source>
        <dbReference type="Proteomes" id="UP000231932"/>
    </source>
</evidence>
<dbReference type="InterPro" id="IPR035451">
    <property type="entry name" value="Ada-like_dom_sf"/>
</dbReference>
<evidence type="ECO:0000259" key="3">
    <source>
        <dbReference type="Pfam" id="PF02805"/>
    </source>
</evidence>
<dbReference type="Pfam" id="PF02805">
    <property type="entry name" value="Ada_Zn_binding"/>
    <property type="match status" value="1"/>
</dbReference>
<protein>
    <recommendedName>
        <fullName evidence="3">Ada DNA repair metal-binding domain-containing protein</fullName>
    </recommendedName>
</protein>
<evidence type="ECO:0000256" key="1">
    <source>
        <dbReference type="ARBA" id="ARBA00023159"/>
    </source>
</evidence>
<accession>A0A2K8N8F8</accession>
<evidence type="ECO:0000256" key="2">
    <source>
        <dbReference type="SAM" id="MobiDB-lite"/>
    </source>
</evidence>
<keyword evidence="5" id="KW-1185">Reference proteome</keyword>
<dbReference type="InterPro" id="IPR004026">
    <property type="entry name" value="Ada_DNA_repair_Zn-bd"/>
</dbReference>
<feature type="domain" description="Ada DNA repair metal-binding" evidence="3">
    <location>
        <begin position="4"/>
        <end position="30"/>
    </location>
</feature>
<gene>
    <name evidence="4" type="ORF">CVV65_12315</name>
</gene>
<dbReference type="KEGG" id="kyr:CVV65_12315"/>